<dbReference type="EMBL" id="GBRH01260980">
    <property type="protein sequence ID" value="JAD36915.1"/>
    <property type="molecule type" value="Transcribed_RNA"/>
</dbReference>
<organism evidence="2">
    <name type="scientific">Arundo donax</name>
    <name type="common">Giant reed</name>
    <name type="synonym">Donax arundinaceus</name>
    <dbReference type="NCBI Taxonomy" id="35708"/>
    <lineage>
        <taxon>Eukaryota</taxon>
        <taxon>Viridiplantae</taxon>
        <taxon>Streptophyta</taxon>
        <taxon>Embryophyta</taxon>
        <taxon>Tracheophyta</taxon>
        <taxon>Spermatophyta</taxon>
        <taxon>Magnoliopsida</taxon>
        <taxon>Liliopsida</taxon>
        <taxon>Poales</taxon>
        <taxon>Poaceae</taxon>
        <taxon>PACMAD clade</taxon>
        <taxon>Arundinoideae</taxon>
        <taxon>Arundineae</taxon>
        <taxon>Arundo</taxon>
    </lineage>
</organism>
<sequence length="49" mass="5199">MPSTCRPRRVPGSQPSAWPADADSTWLGEIHFPHAASSPPRCTAGARLA</sequence>
<name>A0A0A8ZJJ2_ARUDO</name>
<reference evidence="2" key="1">
    <citation type="submission" date="2014-09" db="EMBL/GenBank/DDBJ databases">
        <authorList>
            <person name="Magalhaes I.L.F."/>
            <person name="Oliveira U."/>
            <person name="Santos F.R."/>
            <person name="Vidigal T.H.D.A."/>
            <person name="Brescovit A.D."/>
            <person name="Santos A.J."/>
        </authorList>
    </citation>
    <scope>NUCLEOTIDE SEQUENCE</scope>
    <source>
        <tissue evidence="2">Shoot tissue taken approximately 20 cm above the soil surface</tissue>
    </source>
</reference>
<reference evidence="2" key="2">
    <citation type="journal article" date="2015" name="Data Brief">
        <title>Shoot transcriptome of the giant reed, Arundo donax.</title>
        <authorList>
            <person name="Barrero R.A."/>
            <person name="Guerrero F.D."/>
            <person name="Moolhuijzen P."/>
            <person name="Goolsby J.A."/>
            <person name="Tidwell J."/>
            <person name="Bellgard S.E."/>
            <person name="Bellgard M.I."/>
        </authorList>
    </citation>
    <scope>NUCLEOTIDE SEQUENCE</scope>
    <source>
        <tissue evidence="2">Shoot tissue taken approximately 20 cm above the soil surface</tissue>
    </source>
</reference>
<dbReference type="AlphaFoldDB" id="A0A0A8ZJJ2"/>
<feature type="region of interest" description="Disordered" evidence="1">
    <location>
        <begin position="1"/>
        <end position="21"/>
    </location>
</feature>
<accession>A0A0A8ZJJ2</accession>
<evidence type="ECO:0000313" key="2">
    <source>
        <dbReference type="EMBL" id="JAD36915.1"/>
    </source>
</evidence>
<proteinExistence type="predicted"/>
<evidence type="ECO:0000256" key="1">
    <source>
        <dbReference type="SAM" id="MobiDB-lite"/>
    </source>
</evidence>
<protein>
    <submittedName>
        <fullName evidence="2">Uncharacterized protein</fullName>
    </submittedName>
</protein>